<dbReference type="GO" id="GO:0009786">
    <property type="term" value="P:regulation of asymmetric cell division"/>
    <property type="evidence" value="ECO:0007669"/>
    <property type="project" value="InterPro"/>
</dbReference>
<accession>A0AAV9D619</accession>
<evidence type="ECO:0000256" key="1">
    <source>
        <dbReference type="SAM" id="MobiDB-lite"/>
    </source>
</evidence>
<feature type="compositionally biased region" description="Polar residues" evidence="1">
    <location>
        <begin position="68"/>
        <end position="88"/>
    </location>
</feature>
<reference evidence="2" key="2">
    <citation type="submission" date="2023-06" db="EMBL/GenBank/DDBJ databases">
        <authorList>
            <person name="Ma L."/>
            <person name="Liu K.-W."/>
            <person name="Li Z."/>
            <person name="Hsiao Y.-Y."/>
            <person name="Qi Y."/>
            <person name="Fu T."/>
            <person name="Tang G."/>
            <person name="Zhang D."/>
            <person name="Sun W.-H."/>
            <person name="Liu D.-K."/>
            <person name="Li Y."/>
            <person name="Chen G.-Z."/>
            <person name="Liu X.-D."/>
            <person name="Liao X.-Y."/>
            <person name="Jiang Y.-T."/>
            <person name="Yu X."/>
            <person name="Hao Y."/>
            <person name="Huang J."/>
            <person name="Zhao X.-W."/>
            <person name="Ke S."/>
            <person name="Chen Y.-Y."/>
            <person name="Wu W.-L."/>
            <person name="Hsu J.-L."/>
            <person name="Lin Y.-F."/>
            <person name="Huang M.-D."/>
            <person name="Li C.-Y."/>
            <person name="Huang L."/>
            <person name="Wang Z.-W."/>
            <person name="Zhao X."/>
            <person name="Zhong W.-Y."/>
            <person name="Peng D.-H."/>
            <person name="Ahmad S."/>
            <person name="Lan S."/>
            <person name="Zhang J.-S."/>
            <person name="Tsai W.-C."/>
            <person name="Van De Peer Y."/>
            <person name="Liu Z.-J."/>
        </authorList>
    </citation>
    <scope>NUCLEOTIDE SEQUENCE</scope>
    <source>
        <strain evidence="2">CP</strain>
        <tissue evidence="2">Leaves</tissue>
    </source>
</reference>
<feature type="region of interest" description="Disordered" evidence="1">
    <location>
        <begin position="274"/>
        <end position="322"/>
    </location>
</feature>
<proteinExistence type="predicted"/>
<feature type="compositionally biased region" description="Basic and acidic residues" evidence="1">
    <location>
        <begin position="89"/>
        <end position="98"/>
    </location>
</feature>
<comment type="caution">
    <text evidence="2">The sequence shown here is derived from an EMBL/GenBank/DDBJ whole genome shotgun (WGS) entry which is preliminary data.</text>
</comment>
<dbReference type="EMBL" id="JAUJYO010000015">
    <property type="protein sequence ID" value="KAK1297066.1"/>
    <property type="molecule type" value="Genomic_DNA"/>
</dbReference>
<dbReference type="AlphaFoldDB" id="A0AAV9D619"/>
<dbReference type="InterPro" id="IPR040378">
    <property type="entry name" value="BASL"/>
</dbReference>
<reference evidence="2" key="1">
    <citation type="journal article" date="2023" name="Nat. Commun.">
        <title>Diploid and tetraploid genomes of Acorus and the evolution of monocots.</title>
        <authorList>
            <person name="Ma L."/>
            <person name="Liu K.W."/>
            <person name="Li Z."/>
            <person name="Hsiao Y.Y."/>
            <person name="Qi Y."/>
            <person name="Fu T."/>
            <person name="Tang G.D."/>
            <person name="Zhang D."/>
            <person name="Sun W.H."/>
            <person name="Liu D.K."/>
            <person name="Li Y."/>
            <person name="Chen G.Z."/>
            <person name="Liu X.D."/>
            <person name="Liao X.Y."/>
            <person name="Jiang Y.T."/>
            <person name="Yu X."/>
            <person name="Hao Y."/>
            <person name="Huang J."/>
            <person name="Zhao X.W."/>
            <person name="Ke S."/>
            <person name="Chen Y.Y."/>
            <person name="Wu W.L."/>
            <person name="Hsu J.L."/>
            <person name="Lin Y.F."/>
            <person name="Huang M.D."/>
            <person name="Li C.Y."/>
            <person name="Huang L."/>
            <person name="Wang Z.W."/>
            <person name="Zhao X."/>
            <person name="Zhong W.Y."/>
            <person name="Peng D.H."/>
            <person name="Ahmad S."/>
            <person name="Lan S."/>
            <person name="Zhang J.S."/>
            <person name="Tsai W.C."/>
            <person name="Van de Peer Y."/>
            <person name="Liu Z.J."/>
        </authorList>
    </citation>
    <scope>NUCLEOTIDE SEQUENCE</scope>
    <source>
        <strain evidence="2">CP</strain>
    </source>
</reference>
<name>A0AAV9D619_ACOCL</name>
<sequence>MRIDSGTTHFHSSPAHEPTSKTVECGANGLEPELLKENNDIRMEWKIETIKNGIDNCIDMTIQSNDISSEVSHETSQSIPSDDSNSNEKAVDSFTDKTVTDDELPEKIICVKEGAYHVVKDICIDEGVCSPDKILLDTEKVNHDRGYGMLHSEIDEDGELDKSEANCGMTGGGVEVLPTDGQPALDADREAALPCSPSSSEEESRDKFNPFLDNSIISDENVIVENILPPWESDLMDLLSNMPCFGEDNDEQLQFDQGSTGEVDSTALAVPLSEKMDKTSESMDASSISVVEGESGPTATNDGEKRPDTADQQSCETPKVSGVEETVLDVPSVSMRSFYTHGHGDSFSGAPSSSGRISCSGQIPYSGSISFRSDSSTTSTRSFAFPILHSEWNSSPVKMARAERRHYRKHRGWKIGLLCCRF</sequence>
<keyword evidence="3" id="KW-1185">Reference proteome</keyword>
<feature type="region of interest" description="Disordered" evidence="1">
    <location>
        <begin position="1"/>
        <end position="24"/>
    </location>
</feature>
<dbReference type="PANTHER" id="PTHR33914">
    <property type="entry name" value="18S PRE-RIBOSOMAL ASSEMBLY PROTEIN GAR2-LIKE PROTEIN"/>
    <property type="match status" value="1"/>
</dbReference>
<protein>
    <submittedName>
        <fullName evidence="2">Uncharacterized protein</fullName>
    </submittedName>
</protein>
<evidence type="ECO:0000313" key="3">
    <source>
        <dbReference type="Proteomes" id="UP001180020"/>
    </source>
</evidence>
<feature type="compositionally biased region" description="Polar residues" evidence="1">
    <location>
        <begin position="1"/>
        <end position="11"/>
    </location>
</feature>
<organism evidence="2 3">
    <name type="scientific">Acorus calamus</name>
    <name type="common">Sweet flag</name>
    <dbReference type="NCBI Taxonomy" id="4465"/>
    <lineage>
        <taxon>Eukaryota</taxon>
        <taxon>Viridiplantae</taxon>
        <taxon>Streptophyta</taxon>
        <taxon>Embryophyta</taxon>
        <taxon>Tracheophyta</taxon>
        <taxon>Spermatophyta</taxon>
        <taxon>Magnoliopsida</taxon>
        <taxon>Liliopsida</taxon>
        <taxon>Acoraceae</taxon>
        <taxon>Acorus</taxon>
    </lineage>
</organism>
<dbReference type="Proteomes" id="UP001180020">
    <property type="component" value="Unassembled WGS sequence"/>
</dbReference>
<gene>
    <name evidence="2" type="ORF">QJS10_CPB15g01052</name>
</gene>
<dbReference type="PANTHER" id="PTHR33914:SF2">
    <property type="entry name" value="OS02G0582100 PROTEIN"/>
    <property type="match status" value="1"/>
</dbReference>
<evidence type="ECO:0000313" key="2">
    <source>
        <dbReference type="EMBL" id="KAK1297066.1"/>
    </source>
</evidence>
<feature type="region of interest" description="Disordered" evidence="1">
    <location>
        <begin position="68"/>
        <end position="98"/>
    </location>
</feature>